<dbReference type="KEGG" id="mcad:Pan265_06340"/>
<dbReference type="RefSeq" id="WP_236254626.1">
    <property type="nucleotide sequence ID" value="NZ_CP036280.1"/>
</dbReference>
<dbReference type="InterPro" id="IPR052551">
    <property type="entry name" value="UV-DNA_repair_photolyase"/>
</dbReference>
<dbReference type="Gene3D" id="1.10.10.1710">
    <property type="entry name" value="Deoxyribodipyrimidine photolyase-related"/>
    <property type="match status" value="1"/>
</dbReference>
<dbReference type="Gene3D" id="3.40.50.620">
    <property type="entry name" value="HUPs"/>
    <property type="match status" value="1"/>
</dbReference>
<sequence length="509" mass="58533">MSKAADNPVLHVILGNQLFPPSRIASTEGVTFFMAEDVGLCTYVRHHKKKIVLFLAAMRSHAEALQQRDFPLIYRRLDPDSDQTAYEDKLAEAIKQTGAKTLRVWEIEDKPFERRIHAFADNHGLELEVLPSPMFLTPRETLDDFFSGNDSPRMASFYQQQRRRLNILVDDDRKPAGGQWSFDADNRKKLPDSVNPPGLPDSSPTQHVADVIDLVHERFGDHPGMTDDFNLPTTRRQALYGLRAFLEQRFTLFGDYEDALSRRDDVLFHSLLSPALNLGLITPDEVIERALEHSDGEDIPLNALEGFVRQIIGWREFIRGVYRTHSETQEQANFFDHHRRLTRHWWDGDTGLPPLDDAIDKANRLGYCHHIERLMVLANLMNLCEIHPHDAHRWFMEMFVDSSEWVMGPNVYGMGLFSDGGIFATKPYICGSNYILKMSDYRRGDWCDVMDGLYWRFIDNHAEFFGSNPRMAVMVRALNKLKPERRDTILAAAERFLDRCTTPQAAAKA</sequence>
<organism evidence="3 4">
    <name type="scientific">Mucisphaera calidilacus</name>
    <dbReference type="NCBI Taxonomy" id="2527982"/>
    <lineage>
        <taxon>Bacteria</taxon>
        <taxon>Pseudomonadati</taxon>
        <taxon>Planctomycetota</taxon>
        <taxon>Phycisphaerae</taxon>
        <taxon>Phycisphaerales</taxon>
        <taxon>Phycisphaeraceae</taxon>
        <taxon>Mucisphaera</taxon>
    </lineage>
</organism>
<dbReference type="Pfam" id="PF04244">
    <property type="entry name" value="DPRP"/>
    <property type="match status" value="1"/>
</dbReference>
<evidence type="ECO:0000313" key="3">
    <source>
        <dbReference type="EMBL" id="QDU70797.1"/>
    </source>
</evidence>
<dbReference type="PANTHER" id="PTHR38657:SF1">
    <property type="entry name" value="SLR1343 PROTEIN"/>
    <property type="match status" value="1"/>
</dbReference>
<dbReference type="Pfam" id="PF03441">
    <property type="entry name" value="FAD_binding_7"/>
    <property type="match status" value="1"/>
</dbReference>
<name>A0A518BV26_9BACT</name>
<accession>A0A518BV26</accession>
<dbReference type="Gene3D" id="1.25.40.80">
    <property type="match status" value="1"/>
</dbReference>
<dbReference type="PANTHER" id="PTHR38657">
    <property type="entry name" value="SLR1343 PROTEIN"/>
    <property type="match status" value="1"/>
</dbReference>
<evidence type="ECO:0000313" key="4">
    <source>
        <dbReference type="Proteomes" id="UP000320386"/>
    </source>
</evidence>
<proteinExistence type="predicted"/>
<dbReference type="Proteomes" id="UP000320386">
    <property type="component" value="Chromosome"/>
</dbReference>
<dbReference type="InterPro" id="IPR007357">
    <property type="entry name" value="PhrB-like"/>
</dbReference>
<feature type="domain" description="Cryptochrome/DNA photolyase FAD-binding" evidence="2">
    <location>
        <begin position="312"/>
        <end position="402"/>
    </location>
</feature>
<dbReference type="AlphaFoldDB" id="A0A518BV26"/>
<dbReference type="GO" id="GO:0016829">
    <property type="term" value="F:lyase activity"/>
    <property type="evidence" value="ECO:0007669"/>
    <property type="project" value="UniProtKB-KW"/>
</dbReference>
<protein>
    <submittedName>
        <fullName evidence="3">Deoxyribodipyrimidine photolyase</fullName>
    </submittedName>
</protein>
<evidence type="ECO:0000256" key="1">
    <source>
        <dbReference type="SAM" id="MobiDB-lite"/>
    </source>
</evidence>
<dbReference type="InterPro" id="IPR036134">
    <property type="entry name" value="Crypto/Photolyase_FAD-like_sf"/>
</dbReference>
<dbReference type="EMBL" id="CP036280">
    <property type="protein sequence ID" value="QDU70797.1"/>
    <property type="molecule type" value="Genomic_DNA"/>
</dbReference>
<dbReference type="SUPFAM" id="SSF48173">
    <property type="entry name" value="Cryptochrome/photolyase FAD-binding domain"/>
    <property type="match status" value="1"/>
</dbReference>
<keyword evidence="3" id="KW-0456">Lyase</keyword>
<reference evidence="3 4" key="1">
    <citation type="submission" date="2019-02" db="EMBL/GenBank/DDBJ databases">
        <title>Deep-cultivation of Planctomycetes and their phenomic and genomic characterization uncovers novel biology.</title>
        <authorList>
            <person name="Wiegand S."/>
            <person name="Jogler M."/>
            <person name="Boedeker C."/>
            <person name="Pinto D."/>
            <person name="Vollmers J."/>
            <person name="Rivas-Marin E."/>
            <person name="Kohn T."/>
            <person name="Peeters S.H."/>
            <person name="Heuer A."/>
            <person name="Rast P."/>
            <person name="Oberbeckmann S."/>
            <person name="Bunk B."/>
            <person name="Jeske O."/>
            <person name="Meyerdierks A."/>
            <person name="Storesund J.E."/>
            <person name="Kallscheuer N."/>
            <person name="Luecker S."/>
            <person name="Lage O.M."/>
            <person name="Pohl T."/>
            <person name="Merkel B.J."/>
            <person name="Hornburger P."/>
            <person name="Mueller R.-W."/>
            <person name="Bruemmer F."/>
            <person name="Labrenz M."/>
            <person name="Spormann A.M."/>
            <person name="Op den Camp H."/>
            <person name="Overmann J."/>
            <person name="Amann R."/>
            <person name="Jetten M.S.M."/>
            <person name="Mascher T."/>
            <person name="Medema M.H."/>
            <person name="Devos D.P."/>
            <person name="Kaster A.-K."/>
            <person name="Ovreas L."/>
            <person name="Rohde M."/>
            <person name="Galperin M.Y."/>
            <person name="Jogler C."/>
        </authorList>
    </citation>
    <scope>NUCLEOTIDE SEQUENCE [LARGE SCALE GENOMIC DNA]</scope>
    <source>
        <strain evidence="3 4">Pan265</strain>
    </source>
</reference>
<evidence type="ECO:0000259" key="2">
    <source>
        <dbReference type="Pfam" id="PF03441"/>
    </source>
</evidence>
<feature type="region of interest" description="Disordered" evidence="1">
    <location>
        <begin position="178"/>
        <end position="205"/>
    </location>
</feature>
<dbReference type="Gene3D" id="1.10.579.10">
    <property type="entry name" value="DNA Cyclobutane Dipyrimidine Photolyase, subunit A, domain 3"/>
    <property type="match status" value="1"/>
</dbReference>
<gene>
    <name evidence="3" type="ORF">Pan265_06340</name>
</gene>
<dbReference type="InterPro" id="IPR005101">
    <property type="entry name" value="Cryptochr/Photolyase_FAD-bd"/>
</dbReference>
<keyword evidence="4" id="KW-1185">Reference proteome</keyword>
<dbReference type="InterPro" id="IPR014729">
    <property type="entry name" value="Rossmann-like_a/b/a_fold"/>
</dbReference>